<keyword evidence="4 10" id="KW-0812">Transmembrane</keyword>
<feature type="transmembrane region" description="Helical" evidence="10">
    <location>
        <begin position="119"/>
        <end position="141"/>
    </location>
</feature>
<evidence type="ECO:0000256" key="3">
    <source>
        <dbReference type="ARBA" id="ARBA00022679"/>
    </source>
</evidence>
<keyword evidence="6 10" id="KW-1133">Transmembrane helix</keyword>
<dbReference type="NCBIfam" id="TIGR00229">
    <property type="entry name" value="sensory_box"/>
    <property type="match status" value="2"/>
</dbReference>
<dbReference type="SUPFAM" id="SSF55874">
    <property type="entry name" value="ATPase domain of HSP90 chaperone/DNA topoisomerase II/histidine kinase"/>
    <property type="match status" value="1"/>
</dbReference>
<dbReference type="Gene3D" id="3.30.450.40">
    <property type="match status" value="1"/>
</dbReference>
<dbReference type="SMART" id="SM00065">
    <property type="entry name" value="GAF"/>
    <property type="match status" value="1"/>
</dbReference>
<evidence type="ECO:0000256" key="9">
    <source>
        <dbReference type="SAM" id="Coils"/>
    </source>
</evidence>
<evidence type="ECO:0000256" key="6">
    <source>
        <dbReference type="ARBA" id="ARBA00022989"/>
    </source>
</evidence>
<keyword evidence="3" id="KW-0808">Transferase</keyword>
<feature type="transmembrane region" description="Helical" evidence="10">
    <location>
        <begin position="76"/>
        <end position="98"/>
    </location>
</feature>
<dbReference type="InterPro" id="IPR000014">
    <property type="entry name" value="PAS"/>
</dbReference>
<dbReference type="InterPro" id="IPR007895">
    <property type="entry name" value="MASE1"/>
</dbReference>
<keyword evidence="8 10" id="KW-0472">Membrane</keyword>
<feature type="domain" description="PAC" evidence="13">
    <location>
        <begin position="702"/>
        <end position="754"/>
    </location>
</feature>
<dbReference type="Gene3D" id="3.30.565.10">
    <property type="entry name" value="Histidine kinase-like ATPase, C-terminal domain"/>
    <property type="match status" value="1"/>
</dbReference>
<keyword evidence="9" id="KW-0175">Coiled coil</keyword>
<gene>
    <name evidence="14" type="ORF">HYZ11_00025</name>
</gene>
<dbReference type="SMART" id="SM00086">
    <property type="entry name" value="PAC"/>
    <property type="match status" value="2"/>
</dbReference>
<evidence type="ECO:0000256" key="4">
    <source>
        <dbReference type="ARBA" id="ARBA00022692"/>
    </source>
</evidence>
<keyword evidence="7" id="KW-0902">Two-component regulatory system</keyword>
<feature type="transmembrane region" description="Helical" evidence="10">
    <location>
        <begin position="153"/>
        <end position="174"/>
    </location>
</feature>
<dbReference type="InterPro" id="IPR050482">
    <property type="entry name" value="Sensor_HK_TwoCompSys"/>
</dbReference>
<feature type="transmembrane region" description="Helical" evidence="10">
    <location>
        <begin position="6"/>
        <end position="24"/>
    </location>
</feature>
<feature type="coiled-coil region" evidence="9">
    <location>
        <begin position="745"/>
        <end position="772"/>
    </location>
</feature>
<keyword evidence="2" id="KW-1003">Cell membrane</keyword>
<evidence type="ECO:0000256" key="7">
    <source>
        <dbReference type="ARBA" id="ARBA00023012"/>
    </source>
</evidence>
<feature type="transmembrane region" description="Helical" evidence="10">
    <location>
        <begin position="265"/>
        <end position="285"/>
    </location>
</feature>
<feature type="domain" description="PAS" evidence="12">
    <location>
        <begin position="298"/>
        <end position="343"/>
    </location>
</feature>
<keyword evidence="5" id="KW-0418">Kinase</keyword>
<feature type="coiled-coil region" evidence="9">
    <location>
        <begin position="408"/>
        <end position="456"/>
    </location>
</feature>
<proteinExistence type="predicted"/>
<comment type="caution">
    <text evidence="14">The sequence shown here is derived from an EMBL/GenBank/DDBJ whole genome shotgun (WGS) entry which is preliminary data.</text>
</comment>
<dbReference type="Pfam" id="PF05231">
    <property type="entry name" value="MASE1"/>
    <property type="match status" value="1"/>
</dbReference>
<dbReference type="GO" id="GO:0000155">
    <property type="term" value="F:phosphorelay sensor kinase activity"/>
    <property type="evidence" value="ECO:0007669"/>
    <property type="project" value="InterPro"/>
</dbReference>
<dbReference type="PROSITE" id="PS50113">
    <property type="entry name" value="PAC"/>
    <property type="match status" value="2"/>
</dbReference>
<dbReference type="SUPFAM" id="SSF55785">
    <property type="entry name" value="PYP-like sensor domain (PAS domain)"/>
    <property type="match status" value="2"/>
</dbReference>
<dbReference type="Gene3D" id="1.20.5.1930">
    <property type="match status" value="1"/>
</dbReference>
<evidence type="ECO:0000313" key="15">
    <source>
        <dbReference type="Proteomes" id="UP000782312"/>
    </source>
</evidence>
<dbReference type="GO" id="GO:0005886">
    <property type="term" value="C:plasma membrane"/>
    <property type="evidence" value="ECO:0007669"/>
    <property type="project" value="UniProtKB-SubCell"/>
</dbReference>
<dbReference type="PROSITE" id="PS50109">
    <property type="entry name" value="HIS_KIN"/>
    <property type="match status" value="1"/>
</dbReference>
<dbReference type="InterPro" id="IPR035965">
    <property type="entry name" value="PAS-like_dom_sf"/>
</dbReference>
<evidence type="ECO:0000256" key="2">
    <source>
        <dbReference type="ARBA" id="ARBA00022475"/>
    </source>
</evidence>
<feature type="transmembrane region" description="Helical" evidence="10">
    <location>
        <begin position="186"/>
        <end position="208"/>
    </location>
</feature>
<feature type="domain" description="Histidine kinase" evidence="11">
    <location>
        <begin position="780"/>
        <end position="973"/>
    </location>
</feature>
<dbReference type="SMART" id="SM00387">
    <property type="entry name" value="HATPase_c"/>
    <property type="match status" value="1"/>
</dbReference>
<dbReference type="CDD" id="cd16917">
    <property type="entry name" value="HATPase_UhpB-NarQ-NarX-like"/>
    <property type="match status" value="1"/>
</dbReference>
<dbReference type="Pfam" id="PF01590">
    <property type="entry name" value="GAF"/>
    <property type="match status" value="1"/>
</dbReference>
<feature type="domain" description="PAC" evidence="13">
    <location>
        <begin position="369"/>
        <end position="420"/>
    </location>
</feature>
<dbReference type="InterPro" id="IPR001610">
    <property type="entry name" value="PAC"/>
</dbReference>
<dbReference type="InterPro" id="IPR000700">
    <property type="entry name" value="PAS-assoc_C"/>
</dbReference>
<dbReference type="InterPro" id="IPR005467">
    <property type="entry name" value="His_kinase_dom"/>
</dbReference>
<dbReference type="Pfam" id="PF02518">
    <property type="entry name" value="HATPase_c"/>
    <property type="match status" value="1"/>
</dbReference>
<dbReference type="CDD" id="cd00130">
    <property type="entry name" value="PAS"/>
    <property type="match status" value="2"/>
</dbReference>
<dbReference type="Proteomes" id="UP000782312">
    <property type="component" value="Unassembled WGS sequence"/>
</dbReference>
<dbReference type="InterPro" id="IPR013656">
    <property type="entry name" value="PAS_4"/>
</dbReference>
<dbReference type="AlphaFoldDB" id="A0A932HX08"/>
<dbReference type="EMBL" id="JACPUR010000001">
    <property type="protein sequence ID" value="MBI3125973.1"/>
    <property type="molecule type" value="Genomic_DNA"/>
</dbReference>
<sequence>MAASGSLRYAAAVSLLAAAYFGSAKLGLQLATVSPYATVVWPPTGIALASLLLLGHRAWPGVFLGALLANATVDGALLPSFLIAMGNTLEALAGAALVNRFANGRDCFYRPQDTFRYAILAGMGATSISATVGLFSIWLGGAFGEAGAGVVWLTWWLGDGTSVLTIAPLILLAAVRERHLGMPGRLPEFAALAAFTLAVGIFVFKSGLPLWERPYPLSYLCVSPLLWAAIRFGPRETAGAVFVLSGMAVWGRLTDYEAWSHESLLSLQVFLGLISFMALSLAASVHERQATHQMLRRREEELSNFLENAVLGMHWVNAEGIIIWANKAELALLGYAPEEYIGRRAADFHADAGMVDDILRRLERGGEVQGYEARLRRKDGSLVHVLLDLNAHRENGRLVHTRCFTRDISERKRAAEELQRVNESLEMRVEERTLSLARANRTLAAEIQERRHAEALVRDQNEILLQMASGAPLPAILDSIASFAARESGGDLCALLLHGPEGTRLRVAAAPRLPAAFAEAIPELALSPDSDLPSTLLPAVPGEGADGALPASPWAEYRRLAARHGFPACWGAPIVSAGREVLGALIMHHPSPHLSPSEKDRELLESAARMAAIAVERQRTLDEMRRVEERFRLLVEGVQDYAICLIDPHGNVITWNDGAERIKGYRADEIVGRHFSCFYTQEDLRDLRPEEALRLAAENGRHREEGWRVRKDGSRFFASVLMAALRTEDGQLGGFAKVTQDITARKEEQEKLKEYADRLQFLSRRLLELQETERRAIARELHDETGQALTALKINLDLALQTPAMSNAKYLAESADLADSLLRQVRNLSLDLHPSILDDLGLVAALRWSAGRQAQRSGFRLHFDADPVGGRLPIEVETACFRIAQEALTNVSRHAEAKEVELTFRRAGGAYEMVVQDDGRGFDAESKLRYAAAGLSMGLVGMQERAALIGASLDILSTPGNGTRICLKVPLRPSNEGIQGRSKAGIG</sequence>
<dbReference type="PANTHER" id="PTHR24421">
    <property type="entry name" value="NITRATE/NITRITE SENSOR PROTEIN NARX-RELATED"/>
    <property type="match status" value="1"/>
</dbReference>
<evidence type="ECO:0000259" key="11">
    <source>
        <dbReference type="PROSITE" id="PS50109"/>
    </source>
</evidence>
<dbReference type="SUPFAM" id="SSF55781">
    <property type="entry name" value="GAF domain-like"/>
    <property type="match status" value="1"/>
</dbReference>
<evidence type="ECO:0000256" key="5">
    <source>
        <dbReference type="ARBA" id="ARBA00022777"/>
    </source>
</evidence>
<comment type="subcellular location">
    <subcellularLocation>
        <location evidence="1">Cell membrane</location>
        <topology evidence="1">Multi-pass membrane protein</topology>
    </subcellularLocation>
</comment>
<dbReference type="SMART" id="SM00091">
    <property type="entry name" value="PAS"/>
    <property type="match status" value="2"/>
</dbReference>
<dbReference type="PROSITE" id="PS50112">
    <property type="entry name" value="PAS"/>
    <property type="match status" value="2"/>
</dbReference>
<evidence type="ECO:0000313" key="14">
    <source>
        <dbReference type="EMBL" id="MBI3125973.1"/>
    </source>
</evidence>
<dbReference type="InterPro" id="IPR003594">
    <property type="entry name" value="HATPase_dom"/>
</dbReference>
<dbReference type="InterPro" id="IPR003018">
    <property type="entry name" value="GAF"/>
</dbReference>
<evidence type="ECO:0000259" key="12">
    <source>
        <dbReference type="PROSITE" id="PS50112"/>
    </source>
</evidence>
<evidence type="ECO:0000259" key="13">
    <source>
        <dbReference type="PROSITE" id="PS50113"/>
    </source>
</evidence>
<dbReference type="InterPro" id="IPR036890">
    <property type="entry name" value="HATPase_C_sf"/>
</dbReference>
<dbReference type="GO" id="GO:0046983">
    <property type="term" value="F:protein dimerization activity"/>
    <property type="evidence" value="ECO:0007669"/>
    <property type="project" value="InterPro"/>
</dbReference>
<feature type="transmembrane region" description="Helical" evidence="10">
    <location>
        <begin position="36"/>
        <end position="56"/>
    </location>
</feature>
<organism evidence="14 15">
    <name type="scientific">Tectimicrobiota bacterium</name>
    <dbReference type="NCBI Taxonomy" id="2528274"/>
    <lineage>
        <taxon>Bacteria</taxon>
        <taxon>Pseudomonadati</taxon>
        <taxon>Nitrospinota/Tectimicrobiota group</taxon>
        <taxon>Candidatus Tectimicrobiota</taxon>
    </lineage>
</organism>
<feature type="domain" description="PAS" evidence="12">
    <location>
        <begin position="627"/>
        <end position="700"/>
    </location>
</feature>
<dbReference type="Pfam" id="PF08448">
    <property type="entry name" value="PAS_4"/>
    <property type="match status" value="1"/>
</dbReference>
<protein>
    <submittedName>
        <fullName evidence="14">PAS domain S-box protein</fullName>
    </submittedName>
</protein>
<evidence type="ECO:0000256" key="8">
    <source>
        <dbReference type="ARBA" id="ARBA00023136"/>
    </source>
</evidence>
<dbReference type="Gene3D" id="3.30.450.20">
    <property type="entry name" value="PAS domain"/>
    <property type="match status" value="2"/>
</dbReference>
<dbReference type="Pfam" id="PF13426">
    <property type="entry name" value="PAS_9"/>
    <property type="match status" value="1"/>
</dbReference>
<evidence type="ECO:0000256" key="1">
    <source>
        <dbReference type="ARBA" id="ARBA00004651"/>
    </source>
</evidence>
<evidence type="ECO:0000256" key="10">
    <source>
        <dbReference type="SAM" id="Phobius"/>
    </source>
</evidence>
<dbReference type="InterPro" id="IPR029016">
    <property type="entry name" value="GAF-like_dom_sf"/>
</dbReference>
<reference evidence="14" key="1">
    <citation type="submission" date="2020-07" db="EMBL/GenBank/DDBJ databases">
        <title>Huge and variable diversity of episymbiotic CPR bacteria and DPANN archaea in groundwater ecosystems.</title>
        <authorList>
            <person name="He C.Y."/>
            <person name="Keren R."/>
            <person name="Whittaker M."/>
            <person name="Farag I.F."/>
            <person name="Doudna J."/>
            <person name="Cate J.H.D."/>
            <person name="Banfield J.F."/>
        </authorList>
    </citation>
    <scope>NUCLEOTIDE SEQUENCE</scope>
    <source>
        <strain evidence="14">NC_groundwater_763_Ag_S-0.2um_68_21</strain>
    </source>
</reference>
<feature type="transmembrane region" description="Helical" evidence="10">
    <location>
        <begin position="237"/>
        <end position="253"/>
    </location>
</feature>
<dbReference type="Pfam" id="PF07730">
    <property type="entry name" value="HisKA_3"/>
    <property type="match status" value="1"/>
</dbReference>
<accession>A0A932HX08</accession>
<dbReference type="PANTHER" id="PTHR24421:SF58">
    <property type="entry name" value="SIGNAL TRANSDUCTION HISTIDINE-PROTEIN KINASE_PHOSPHATASE UHPB"/>
    <property type="match status" value="1"/>
</dbReference>
<name>A0A932HX08_UNCTE</name>
<dbReference type="InterPro" id="IPR011712">
    <property type="entry name" value="Sig_transdc_His_kin_sub3_dim/P"/>
</dbReference>